<evidence type="ECO:0000313" key="2">
    <source>
        <dbReference type="EMBL" id="CAG7873017.1"/>
    </source>
</evidence>
<dbReference type="Proteomes" id="UP000694005">
    <property type="component" value="Chromosome A06"/>
</dbReference>
<feature type="compositionally biased region" description="Low complexity" evidence="1">
    <location>
        <begin position="11"/>
        <end position="24"/>
    </location>
</feature>
<dbReference type="EMBL" id="LS974622">
    <property type="protein sequence ID" value="CAG7873017.1"/>
    <property type="molecule type" value="Genomic_DNA"/>
</dbReference>
<accession>A0A3P5YM30</accession>
<dbReference type="EMBL" id="LR031569">
    <property type="protein sequence ID" value="VDC68807.1"/>
    <property type="molecule type" value="Genomic_DNA"/>
</dbReference>
<organism evidence="3">
    <name type="scientific">Brassica campestris</name>
    <name type="common">Field mustard</name>
    <dbReference type="NCBI Taxonomy" id="3711"/>
    <lineage>
        <taxon>Eukaryota</taxon>
        <taxon>Viridiplantae</taxon>
        <taxon>Streptophyta</taxon>
        <taxon>Embryophyta</taxon>
        <taxon>Tracheophyta</taxon>
        <taxon>Spermatophyta</taxon>
        <taxon>Magnoliopsida</taxon>
        <taxon>eudicotyledons</taxon>
        <taxon>Gunneridae</taxon>
        <taxon>Pentapetalae</taxon>
        <taxon>rosids</taxon>
        <taxon>malvids</taxon>
        <taxon>Brassicales</taxon>
        <taxon>Brassicaceae</taxon>
        <taxon>Brassiceae</taxon>
        <taxon>Brassica</taxon>
    </lineage>
</organism>
<feature type="non-terminal residue" evidence="3">
    <location>
        <position position="1"/>
    </location>
</feature>
<name>A0A3P5YM30_BRACM</name>
<evidence type="ECO:0000313" key="3">
    <source>
        <dbReference type="EMBL" id="VDC68807.1"/>
    </source>
</evidence>
<proteinExistence type="predicted"/>
<evidence type="ECO:0000256" key="1">
    <source>
        <dbReference type="SAM" id="MobiDB-lite"/>
    </source>
</evidence>
<dbReference type="AlphaFoldDB" id="A0A3P5YM30"/>
<dbReference type="Gramene" id="A06p52570.2_BraZ1">
    <property type="protein sequence ID" value="A06p52570.2_BraZ1.CDS.1"/>
    <property type="gene ID" value="A06g52570.2_BraZ1"/>
</dbReference>
<feature type="region of interest" description="Disordered" evidence="1">
    <location>
        <begin position="1"/>
        <end position="32"/>
    </location>
</feature>
<sequence>GQWEAIHQIRSSSSCASTSDTTATGNPYSRFEDLNSTHEAHRLFLRS</sequence>
<protein>
    <submittedName>
        <fullName evidence="2">Uncharacterized protein</fullName>
    </submittedName>
</protein>
<gene>
    <name evidence="3" type="ORF">BRAA06T27347Z</name>
    <name evidence="2" type="ORF">BRAPAZ1V2_A06P52570.2</name>
</gene>
<reference evidence="3" key="1">
    <citation type="submission" date="2018-11" db="EMBL/GenBank/DDBJ databases">
        <authorList>
            <consortium name="Genoscope - CEA"/>
            <person name="William W."/>
        </authorList>
    </citation>
    <scope>NUCLEOTIDE SEQUENCE</scope>
</reference>